<dbReference type="Gene3D" id="2.60.40.2700">
    <property type="match status" value="1"/>
</dbReference>
<feature type="signal peptide" evidence="3">
    <location>
        <begin position="1"/>
        <end position="34"/>
    </location>
</feature>
<feature type="compositionally biased region" description="Low complexity" evidence="2">
    <location>
        <begin position="1153"/>
        <end position="1163"/>
    </location>
</feature>
<dbReference type="AlphaFoldDB" id="A0A7W4W175"/>
<keyword evidence="5" id="KW-1185">Reference proteome</keyword>
<proteinExistence type="predicted"/>
<dbReference type="RefSeq" id="WP_183595497.1">
    <property type="nucleotide sequence ID" value="NZ_JACHWR010000010.1"/>
</dbReference>
<dbReference type="InterPro" id="IPR013783">
    <property type="entry name" value="Ig-like_fold"/>
</dbReference>
<reference evidence="4 5" key="1">
    <citation type="submission" date="2020-08" db="EMBL/GenBank/DDBJ databases">
        <title>Sequencing the genomes of 1000 actinobacteria strains.</title>
        <authorList>
            <person name="Klenk H.-P."/>
        </authorList>
    </citation>
    <scope>NUCLEOTIDE SEQUENCE [LARGE SCALE GENOMIC DNA]</scope>
    <source>
        <strain evidence="4 5">DSM 105498</strain>
    </source>
</reference>
<dbReference type="Gene3D" id="2.60.40.10">
    <property type="entry name" value="Immunoglobulins"/>
    <property type="match status" value="1"/>
</dbReference>
<evidence type="ECO:0000313" key="4">
    <source>
        <dbReference type="EMBL" id="MBB3045504.1"/>
    </source>
</evidence>
<feature type="region of interest" description="Disordered" evidence="2">
    <location>
        <begin position="1142"/>
        <end position="1163"/>
    </location>
</feature>
<evidence type="ECO:0000313" key="5">
    <source>
        <dbReference type="Proteomes" id="UP000589626"/>
    </source>
</evidence>
<accession>A0A7W4W175</accession>
<protein>
    <submittedName>
        <fullName evidence="4">Uncharacterized protein</fullName>
    </submittedName>
</protein>
<name>A0A7W4W175_9ACTN</name>
<dbReference type="EMBL" id="JACHWR010000010">
    <property type="protein sequence ID" value="MBB3045504.1"/>
    <property type="molecule type" value="Genomic_DNA"/>
</dbReference>
<dbReference type="GO" id="GO:0005975">
    <property type="term" value="P:carbohydrate metabolic process"/>
    <property type="evidence" value="ECO:0007669"/>
    <property type="project" value="UniProtKB-ARBA"/>
</dbReference>
<keyword evidence="1" id="KW-0175">Coiled coil</keyword>
<evidence type="ECO:0000256" key="2">
    <source>
        <dbReference type="SAM" id="MobiDB-lite"/>
    </source>
</evidence>
<comment type="caution">
    <text evidence="4">The sequence shown here is derived from an EMBL/GenBank/DDBJ whole genome shotgun (WGS) entry which is preliminary data.</text>
</comment>
<evidence type="ECO:0000256" key="3">
    <source>
        <dbReference type="SAM" id="SignalP"/>
    </source>
</evidence>
<keyword evidence="3" id="KW-0732">Signal</keyword>
<organism evidence="4 5">
    <name type="scientific">Nocardioides soli</name>
    <dbReference type="NCBI Taxonomy" id="1036020"/>
    <lineage>
        <taxon>Bacteria</taxon>
        <taxon>Bacillati</taxon>
        <taxon>Actinomycetota</taxon>
        <taxon>Actinomycetes</taxon>
        <taxon>Propionibacteriales</taxon>
        <taxon>Nocardioidaceae</taxon>
        <taxon>Nocardioides</taxon>
    </lineage>
</organism>
<sequence>MFTVSPRRLVTGVAAVAVVAATFVVAPPAAPARAQEVTLSAEEVDEALFVAGDIARVSADPAADVLEGVLQELYAVRPDLSADAAVGQIRVLESALAGSAPPARGRASVAAQSAGAATYEYCQGWREPAQGVEWTKRDHICADWHHTNAARLHFLTAAIAEAEVLPATKRAVRKQVKATLAASDNGIGASVLTPTLDQAIGSGSMQDASVRLQHSYALAQENDEFAAARDDLWAGTSAEEILASLQQRKDDPDLAPLAEQLAKIDAQGRLPMPPAESEGLAAVALSRTDQATGTAVNALTTLAQAQQKYDEATTEAEKKKAKEDLEKAQDGLKAPLKDAKKLVEDAKTVVNFATFVLSKFEPSAAEAIQEAADTVLPVAEGLIGIGSSIVNGVINFYSGNWIGVIGDAFSALQGLEKLFGGSSASKPKPDPVLVAVENLGKQLEKLGTEMHERFDRVDAALEQIYGALTDGLGEILAKLVANERNVAEIFDRLETQRASLVRLEDRVFALFGAEQRRAQKEAINLAVGKQTMSQDLYDTSTNQFFTWATEHAKDDIALGANRSFAPADLLDELNRGLDTNVDYLRLFTRQVYGLPAPLSNGTVSNPSDWGSAARAFGRVITEHPRHFHSEPRNRARLDGIITAGEHIRDTFAAIAADDAPGPIDTGRPGTGSRVLNAATAYYEDAWAALATAIEQRLATWGADQVTTFDLWKGPRQAYNAAHLPNLPAISCGPILSGKTFPAGSPYRTTMPNQLGLAIAAGLVSLRVCGTGAEWVNIEDRPETNPRTPVIINRFAQLRVRTEIQVRNSGGTVLATGTGTYLDPGKTLICNFDEDGTDNCDLTASHAVSKADHQWSAISTELGYAWSAAVRAPGESVITEMVRDWLRGRQQVAAGHIVGLLEPGRALSAASVRVSAARKALVSYVELGLPAGLAVDAELRGLLEGGVRPASTSADPLDRVLGGTSRLLDDAGSGHLSLIWDAVAAQYREVDVPQVLRSAGRERILRLEQVLRDHVVPADGQARRRLGQPFIETTLDRLELARSVLTGAGPVTTILTGPDGGTGVTRPTFTFTTGEEEIGSAVACRLFAEDATAPAYGPCSGATSHSPTTPLGDGAYVFEVRGVDDALVTGAATTRRFVVDTVAAPGDPGGATGPGPSTGPVPTTDPGKAASFTMHVKPRVKGKKRVGTKLRVTSGRWAPVPATVSYQWLRNGKKVQGKQGKRAVHRVVRADRGKRLWVRVVVTSPGVTTTRVVTNKVRVRR</sequence>
<evidence type="ECO:0000256" key="1">
    <source>
        <dbReference type="SAM" id="Coils"/>
    </source>
</evidence>
<dbReference type="Proteomes" id="UP000589626">
    <property type="component" value="Unassembled WGS sequence"/>
</dbReference>
<gene>
    <name evidence="4" type="ORF">FHU40_005361</name>
</gene>
<feature type="chain" id="PRO_5031113980" evidence="3">
    <location>
        <begin position="35"/>
        <end position="1260"/>
    </location>
</feature>
<feature type="coiled-coil region" evidence="1">
    <location>
        <begin position="295"/>
        <end position="331"/>
    </location>
</feature>